<sequence>MFGNSFSHKAGTALFLLLTATAPTNALGINCRGSAMCDFFLNTAISGNEAKVLSDWIQGISAEGYTPPAMALSRMYKNGEQIACYQRSNICAFMQNAGDTSLADIRRLAPEIPNHKCKICGSVPTGFPGNNDVKNGQLTFNYVRQACGNGIC</sequence>
<dbReference type="SUPFAM" id="SSF55221">
    <property type="entry name" value="Yeast killer toxins"/>
    <property type="match status" value="1"/>
</dbReference>
<gene>
    <name evidence="3" type="ORF">B0H66DRAFT_607729</name>
</gene>
<dbReference type="AlphaFoldDB" id="A0AAE0HTM8"/>
<reference evidence="3" key="1">
    <citation type="journal article" date="2023" name="Mol. Phylogenet. Evol.">
        <title>Genome-scale phylogeny and comparative genomics of the fungal order Sordariales.</title>
        <authorList>
            <person name="Hensen N."/>
            <person name="Bonometti L."/>
            <person name="Westerberg I."/>
            <person name="Brannstrom I.O."/>
            <person name="Guillou S."/>
            <person name="Cros-Aarteil S."/>
            <person name="Calhoun S."/>
            <person name="Haridas S."/>
            <person name="Kuo A."/>
            <person name="Mondo S."/>
            <person name="Pangilinan J."/>
            <person name="Riley R."/>
            <person name="LaButti K."/>
            <person name="Andreopoulos B."/>
            <person name="Lipzen A."/>
            <person name="Chen C."/>
            <person name="Yan M."/>
            <person name="Daum C."/>
            <person name="Ng V."/>
            <person name="Clum A."/>
            <person name="Steindorff A."/>
            <person name="Ohm R.A."/>
            <person name="Martin F."/>
            <person name="Silar P."/>
            <person name="Natvig D.O."/>
            <person name="Lalanne C."/>
            <person name="Gautier V."/>
            <person name="Ament-Velasquez S.L."/>
            <person name="Kruys A."/>
            <person name="Hutchinson M.I."/>
            <person name="Powell A.J."/>
            <person name="Barry K."/>
            <person name="Miller A.N."/>
            <person name="Grigoriev I.V."/>
            <person name="Debuchy R."/>
            <person name="Gladieux P."/>
            <person name="Hiltunen Thoren M."/>
            <person name="Johannesson H."/>
        </authorList>
    </citation>
    <scope>NUCLEOTIDE SEQUENCE</scope>
    <source>
        <strain evidence="3">CBS 118394</strain>
    </source>
</reference>
<protein>
    <submittedName>
        <fullName evidence="3">Killer toxin</fullName>
    </submittedName>
</protein>
<keyword evidence="4" id="KW-1185">Reference proteome</keyword>
<evidence type="ECO:0000313" key="3">
    <source>
        <dbReference type="EMBL" id="KAK3312669.1"/>
    </source>
</evidence>
<keyword evidence="1" id="KW-0732">Signal</keyword>
<dbReference type="InterPro" id="IPR015131">
    <property type="entry name" value="Killer_tox_Kp4"/>
</dbReference>
<dbReference type="Pfam" id="PF09044">
    <property type="entry name" value="Kp4"/>
    <property type="match status" value="1"/>
</dbReference>
<feature type="chain" id="PRO_5042066512" evidence="1">
    <location>
        <begin position="27"/>
        <end position="152"/>
    </location>
</feature>
<dbReference type="GO" id="GO:0005576">
    <property type="term" value="C:extracellular region"/>
    <property type="evidence" value="ECO:0007669"/>
    <property type="project" value="InterPro"/>
</dbReference>
<proteinExistence type="predicted"/>
<feature type="domain" description="Killer toxin Kp4" evidence="2">
    <location>
        <begin position="15"/>
        <end position="143"/>
    </location>
</feature>
<dbReference type="InterPro" id="IPR011329">
    <property type="entry name" value="Killer_tox_Kp4/SMK"/>
</dbReference>
<dbReference type="Gene3D" id="3.30.430.10">
    <property type="entry name" value="Killer Toxin P4, subunit A"/>
    <property type="match status" value="1"/>
</dbReference>
<dbReference type="Proteomes" id="UP001283341">
    <property type="component" value="Unassembled WGS sequence"/>
</dbReference>
<reference evidence="3" key="2">
    <citation type="submission" date="2023-06" db="EMBL/GenBank/DDBJ databases">
        <authorList>
            <consortium name="Lawrence Berkeley National Laboratory"/>
            <person name="Haridas S."/>
            <person name="Hensen N."/>
            <person name="Bonometti L."/>
            <person name="Westerberg I."/>
            <person name="Brannstrom I.O."/>
            <person name="Guillou S."/>
            <person name="Cros-Aarteil S."/>
            <person name="Calhoun S."/>
            <person name="Kuo A."/>
            <person name="Mondo S."/>
            <person name="Pangilinan J."/>
            <person name="Riley R."/>
            <person name="Labutti K."/>
            <person name="Andreopoulos B."/>
            <person name="Lipzen A."/>
            <person name="Chen C."/>
            <person name="Yanf M."/>
            <person name="Daum C."/>
            <person name="Ng V."/>
            <person name="Clum A."/>
            <person name="Steindorff A."/>
            <person name="Ohm R."/>
            <person name="Martin F."/>
            <person name="Silar P."/>
            <person name="Natvig D."/>
            <person name="Lalanne C."/>
            <person name="Gautier V."/>
            <person name="Ament-Velasquez S.L."/>
            <person name="Kruys A."/>
            <person name="Hutchinson M.I."/>
            <person name="Powell A.J."/>
            <person name="Barry K."/>
            <person name="Miller A.N."/>
            <person name="Grigoriev I.V."/>
            <person name="Debuchy R."/>
            <person name="Gladieux P."/>
            <person name="Thoren M.H."/>
            <person name="Johannesson H."/>
        </authorList>
    </citation>
    <scope>NUCLEOTIDE SEQUENCE</scope>
    <source>
        <strain evidence="3">CBS 118394</strain>
    </source>
</reference>
<feature type="signal peptide" evidence="1">
    <location>
        <begin position="1"/>
        <end position="26"/>
    </location>
</feature>
<evidence type="ECO:0000256" key="1">
    <source>
        <dbReference type="SAM" id="SignalP"/>
    </source>
</evidence>
<evidence type="ECO:0000259" key="2">
    <source>
        <dbReference type="Pfam" id="PF09044"/>
    </source>
</evidence>
<comment type="caution">
    <text evidence="3">The sequence shown here is derived from an EMBL/GenBank/DDBJ whole genome shotgun (WGS) entry which is preliminary data.</text>
</comment>
<evidence type="ECO:0000313" key="4">
    <source>
        <dbReference type="Proteomes" id="UP001283341"/>
    </source>
</evidence>
<name>A0AAE0HTM8_9PEZI</name>
<organism evidence="3 4">
    <name type="scientific">Apodospora peruviana</name>
    <dbReference type="NCBI Taxonomy" id="516989"/>
    <lineage>
        <taxon>Eukaryota</taxon>
        <taxon>Fungi</taxon>
        <taxon>Dikarya</taxon>
        <taxon>Ascomycota</taxon>
        <taxon>Pezizomycotina</taxon>
        <taxon>Sordariomycetes</taxon>
        <taxon>Sordariomycetidae</taxon>
        <taxon>Sordariales</taxon>
        <taxon>Lasiosphaeriaceae</taxon>
        <taxon>Apodospora</taxon>
    </lineage>
</organism>
<accession>A0AAE0HTM8</accession>
<dbReference type="EMBL" id="JAUEDM010000008">
    <property type="protein sequence ID" value="KAK3312669.1"/>
    <property type="molecule type" value="Genomic_DNA"/>
</dbReference>